<evidence type="ECO:0000256" key="1">
    <source>
        <dbReference type="SAM" id="SignalP"/>
    </source>
</evidence>
<evidence type="ECO:0000313" key="2">
    <source>
        <dbReference type="EMBL" id="MBW30724.1"/>
    </source>
</evidence>
<feature type="signal peptide" evidence="1">
    <location>
        <begin position="1"/>
        <end position="16"/>
    </location>
</feature>
<protein>
    <submittedName>
        <fullName evidence="2">Putative secreted peptide</fullName>
    </submittedName>
</protein>
<keyword evidence="1" id="KW-0732">Signal</keyword>
<dbReference type="AlphaFoldDB" id="A0A2M3ZQA4"/>
<name>A0A2M3ZQA4_9DIPT</name>
<reference evidence="2" key="1">
    <citation type="submission" date="2018-01" db="EMBL/GenBank/DDBJ databases">
        <title>An insight into the sialome of Amazonian anophelines.</title>
        <authorList>
            <person name="Ribeiro J.M."/>
            <person name="Scarpassa V."/>
            <person name="Calvo E."/>
        </authorList>
    </citation>
    <scope>NUCLEOTIDE SEQUENCE</scope>
    <source>
        <tissue evidence="2">Salivary glands</tissue>
    </source>
</reference>
<organism evidence="2">
    <name type="scientific">Anopheles braziliensis</name>
    <dbReference type="NCBI Taxonomy" id="58242"/>
    <lineage>
        <taxon>Eukaryota</taxon>
        <taxon>Metazoa</taxon>
        <taxon>Ecdysozoa</taxon>
        <taxon>Arthropoda</taxon>
        <taxon>Hexapoda</taxon>
        <taxon>Insecta</taxon>
        <taxon>Pterygota</taxon>
        <taxon>Neoptera</taxon>
        <taxon>Endopterygota</taxon>
        <taxon>Diptera</taxon>
        <taxon>Nematocera</taxon>
        <taxon>Culicoidea</taxon>
        <taxon>Culicidae</taxon>
        <taxon>Anophelinae</taxon>
        <taxon>Anopheles</taxon>
    </lineage>
</organism>
<proteinExistence type="predicted"/>
<sequence length="148" mass="17290">MVVLLLLVMMMLLLQAAQEGGRYEGLRLWYDQLGQRSVHQHVRENVQQTGGNLGLHLWHTVTQFAQTDDQGRTEPGREHRANDFLYLVRDTTLQCMPQQHNAHEHGRIDRGFALIRWILRWQHTTDQLQDTLGVRFDLLLDRNGDIAQ</sequence>
<dbReference type="EMBL" id="GGFM01009973">
    <property type="protein sequence ID" value="MBW30724.1"/>
    <property type="molecule type" value="Transcribed_RNA"/>
</dbReference>
<feature type="chain" id="PRO_5014643151" evidence="1">
    <location>
        <begin position="17"/>
        <end position="148"/>
    </location>
</feature>
<accession>A0A2M3ZQA4</accession>